<reference evidence="5" key="2">
    <citation type="submission" date="2010-01" db="EMBL/GenBank/DDBJ databases">
        <title>The complete genome of Conexibacter woesei DSM 14684.</title>
        <authorList>
            <consortium name="US DOE Joint Genome Institute (JGI-PGF)"/>
            <person name="Lucas S."/>
            <person name="Copeland A."/>
            <person name="Lapidus A."/>
            <person name="Glavina del Rio T."/>
            <person name="Dalin E."/>
            <person name="Tice H."/>
            <person name="Bruce D."/>
            <person name="Goodwin L."/>
            <person name="Pitluck S."/>
            <person name="Kyrpides N."/>
            <person name="Mavromatis K."/>
            <person name="Ivanova N."/>
            <person name="Mikhailova N."/>
            <person name="Chertkov O."/>
            <person name="Brettin T."/>
            <person name="Detter J.C."/>
            <person name="Han C."/>
            <person name="Larimer F."/>
            <person name="Land M."/>
            <person name="Hauser L."/>
            <person name="Markowitz V."/>
            <person name="Cheng J.-F."/>
            <person name="Hugenholtz P."/>
            <person name="Woyke T."/>
            <person name="Wu D."/>
            <person name="Pukall R."/>
            <person name="Steenblock K."/>
            <person name="Schneider S."/>
            <person name="Klenk H.-P."/>
            <person name="Eisen J.A."/>
        </authorList>
    </citation>
    <scope>NUCLEOTIDE SEQUENCE [LARGE SCALE GENOMIC DNA]</scope>
    <source>
        <strain evidence="5">DSM 14684 / CIP 108061 / JCM 11494 / NBRC 100937 / ID131577</strain>
    </source>
</reference>
<dbReference type="GO" id="GO:0016787">
    <property type="term" value="F:hydrolase activity"/>
    <property type="evidence" value="ECO:0007669"/>
    <property type="project" value="UniProtKB-KW"/>
</dbReference>
<protein>
    <submittedName>
        <fullName evidence="4">Peptidase M20</fullName>
    </submittedName>
</protein>
<evidence type="ECO:0000259" key="3">
    <source>
        <dbReference type="Pfam" id="PF07687"/>
    </source>
</evidence>
<sequence>MSDSAAAPRIRAYLRERAPELRRTLDELVAIPSFPGTTRQNACQDVVRAALGDRVDRVDDWRPDWGAVRALRAPTGRRLYVPVEDERGAEHAAVMDDLRCVVASIGDGGPHLVLNGHVDVVPADPEAWRFDPFAPRRDGDRLYGRGTMDMKAGLVAALYAVRALADLDLLRRGTVSLASVPEEESGGNGTLAAIARGHVGDAVVFAEPTDLQVVHRHVGIQSFAIHAEGRAGGILRRSWGVNAIDAMGDAIVALRALSEARRARAHAAGGYDADDDPGFVNVGVLAGGDWPATRAGACDARGLMGVLPDESVDAAEAEVRAALAAAARPEAAALTVTFGAGGHAGGELPASHPLVTALLAGGRDVGVALEPSRAGTMVCDAKIVTGGGWAPSVAFGPVGAGLHAAHEWVDVPSVLRCAEVLAAGALRFCGAAA</sequence>
<dbReference type="SUPFAM" id="SSF55031">
    <property type="entry name" value="Bacterial exopeptidase dimerisation domain"/>
    <property type="match status" value="1"/>
</dbReference>
<dbReference type="Pfam" id="PF01546">
    <property type="entry name" value="Peptidase_M20"/>
    <property type="match status" value="1"/>
</dbReference>
<dbReference type="GO" id="GO:0046872">
    <property type="term" value="F:metal ion binding"/>
    <property type="evidence" value="ECO:0007669"/>
    <property type="project" value="UniProtKB-KW"/>
</dbReference>
<dbReference type="KEGG" id="cwo:Cwoe_0631"/>
<dbReference type="STRING" id="469383.Cwoe_0631"/>
<dbReference type="OrthoDB" id="7055905at2"/>
<evidence type="ECO:0000313" key="4">
    <source>
        <dbReference type="EMBL" id="ADB49066.1"/>
    </source>
</evidence>
<evidence type="ECO:0000313" key="5">
    <source>
        <dbReference type="Proteomes" id="UP000008229"/>
    </source>
</evidence>
<dbReference type="Gene3D" id="3.30.70.360">
    <property type="match status" value="1"/>
</dbReference>
<dbReference type="SUPFAM" id="SSF53187">
    <property type="entry name" value="Zn-dependent exopeptidases"/>
    <property type="match status" value="1"/>
</dbReference>
<keyword evidence="2" id="KW-0378">Hydrolase</keyword>
<dbReference type="PANTHER" id="PTHR43808">
    <property type="entry name" value="ACETYLORNITHINE DEACETYLASE"/>
    <property type="match status" value="1"/>
</dbReference>
<reference evidence="4 5" key="1">
    <citation type="journal article" date="2010" name="Stand. Genomic Sci.">
        <title>Complete genome sequence of Conexibacter woesei type strain (ID131577).</title>
        <authorList>
            <person name="Pukall R."/>
            <person name="Lapidus A."/>
            <person name="Glavina Del Rio T."/>
            <person name="Copeland A."/>
            <person name="Tice H."/>
            <person name="Cheng J.-F."/>
            <person name="Lucas S."/>
            <person name="Chen F."/>
            <person name="Nolan M."/>
            <person name="Bruce D."/>
            <person name="Goodwin L."/>
            <person name="Pitluck S."/>
            <person name="Mavromatis K."/>
            <person name="Ivanova N."/>
            <person name="Ovchinnikova G."/>
            <person name="Pati A."/>
            <person name="Chen A."/>
            <person name="Palaniappan K."/>
            <person name="Land M."/>
            <person name="Hauser L."/>
            <person name="Chang Y.-J."/>
            <person name="Jeffries C.D."/>
            <person name="Chain P."/>
            <person name="Meincke L."/>
            <person name="Sims D."/>
            <person name="Brettin T."/>
            <person name="Detter J.C."/>
            <person name="Rohde M."/>
            <person name="Goeker M."/>
            <person name="Bristow J."/>
            <person name="Eisen J.A."/>
            <person name="Markowitz V."/>
            <person name="Kyrpides N.C."/>
            <person name="Klenk H.-P."/>
            <person name="Hugenholtz P."/>
        </authorList>
    </citation>
    <scope>NUCLEOTIDE SEQUENCE [LARGE SCALE GENOMIC DNA]</scope>
    <source>
        <strain evidence="5">DSM 14684 / CIP 108061 / JCM 11494 / NBRC 100937 / ID131577</strain>
    </source>
</reference>
<dbReference type="PANTHER" id="PTHR43808:SF25">
    <property type="entry name" value="PEPTIDASE M20 DIMERISATION DOMAIN-CONTAINING PROTEIN"/>
    <property type="match status" value="1"/>
</dbReference>
<dbReference type="eggNOG" id="COG0624">
    <property type="taxonomic scope" value="Bacteria"/>
</dbReference>
<evidence type="ECO:0000256" key="1">
    <source>
        <dbReference type="ARBA" id="ARBA00022723"/>
    </source>
</evidence>
<dbReference type="AlphaFoldDB" id="D3F999"/>
<dbReference type="InterPro" id="IPR036264">
    <property type="entry name" value="Bact_exopeptidase_dim_dom"/>
</dbReference>
<dbReference type="InterPro" id="IPR050072">
    <property type="entry name" value="Peptidase_M20A"/>
</dbReference>
<dbReference type="Proteomes" id="UP000008229">
    <property type="component" value="Chromosome"/>
</dbReference>
<dbReference type="Pfam" id="PF07687">
    <property type="entry name" value="M20_dimer"/>
    <property type="match status" value="1"/>
</dbReference>
<proteinExistence type="predicted"/>
<organism evidence="4 5">
    <name type="scientific">Conexibacter woesei (strain DSM 14684 / CCUG 47730 / CIP 108061 / JCM 11494 / NBRC 100937 / ID131577)</name>
    <dbReference type="NCBI Taxonomy" id="469383"/>
    <lineage>
        <taxon>Bacteria</taxon>
        <taxon>Bacillati</taxon>
        <taxon>Actinomycetota</taxon>
        <taxon>Thermoleophilia</taxon>
        <taxon>Solirubrobacterales</taxon>
        <taxon>Conexibacteraceae</taxon>
        <taxon>Conexibacter</taxon>
    </lineage>
</organism>
<feature type="domain" description="Peptidase M20 dimerisation" evidence="3">
    <location>
        <begin position="217"/>
        <end position="328"/>
    </location>
</feature>
<dbReference type="InterPro" id="IPR011650">
    <property type="entry name" value="Peptidase_M20_dimer"/>
</dbReference>
<dbReference type="InterPro" id="IPR002933">
    <property type="entry name" value="Peptidase_M20"/>
</dbReference>
<dbReference type="HOGENOM" id="CLU_021802_0_2_11"/>
<gene>
    <name evidence="4" type="ordered locus">Cwoe_0631</name>
</gene>
<accession>D3F999</accession>
<dbReference type="Gene3D" id="3.40.630.10">
    <property type="entry name" value="Zn peptidases"/>
    <property type="match status" value="1"/>
</dbReference>
<keyword evidence="1" id="KW-0479">Metal-binding</keyword>
<evidence type="ECO:0000256" key="2">
    <source>
        <dbReference type="ARBA" id="ARBA00022801"/>
    </source>
</evidence>
<dbReference type="EMBL" id="CP001854">
    <property type="protein sequence ID" value="ADB49066.1"/>
    <property type="molecule type" value="Genomic_DNA"/>
</dbReference>
<dbReference type="RefSeq" id="WP_012932119.1">
    <property type="nucleotide sequence ID" value="NC_013739.1"/>
</dbReference>
<name>D3F999_CONWI</name>
<keyword evidence="5" id="KW-1185">Reference proteome</keyword>